<proteinExistence type="predicted"/>
<name>A0A2T3NH26_9GAMM</name>
<dbReference type="SMART" id="SM00796">
    <property type="entry name" value="AHS1"/>
    <property type="match status" value="1"/>
</dbReference>
<dbReference type="GO" id="GO:0016787">
    <property type="term" value="F:hydrolase activity"/>
    <property type="evidence" value="ECO:0007669"/>
    <property type="project" value="UniProtKB-KW"/>
</dbReference>
<evidence type="ECO:0000256" key="2">
    <source>
        <dbReference type="ARBA" id="ARBA00022801"/>
    </source>
</evidence>
<feature type="domain" description="Carboxyltransferase" evidence="4">
    <location>
        <begin position="2"/>
        <end position="213"/>
    </location>
</feature>
<organism evidence="5 6">
    <name type="scientific">Photobacterium rosenbergii</name>
    <dbReference type="NCBI Taxonomy" id="294936"/>
    <lineage>
        <taxon>Bacteria</taxon>
        <taxon>Pseudomonadati</taxon>
        <taxon>Pseudomonadota</taxon>
        <taxon>Gammaproteobacteria</taxon>
        <taxon>Vibrionales</taxon>
        <taxon>Vibrionaceae</taxon>
        <taxon>Photobacterium</taxon>
    </lineage>
</organism>
<dbReference type="SUPFAM" id="SSF160467">
    <property type="entry name" value="PH0987 N-terminal domain-like"/>
    <property type="match status" value="1"/>
</dbReference>
<keyword evidence="3" id="KW-0067">ATP-binding</keyword>
<accession>A0A2T3NH26</accession>
<gene>
    <name evidence="5" type="ORF">C9J01_07830</name>
</gene>
<evidence type="ECO:0000313" key="6">
    <source>
        <dbReference type="Proteomes" id="UP000241346"/>
    </source>
</evidence>
<dbReference type="PANTHER" id="PTHR34698:SF2">
    <property type="entry name" value="5-OXOPROLINASE SUBUNIT B"/>
    <property type="match status" value="1"/>
</dbReference>
<sequence length="241" mass="26176">MFKVEAVSECNAIVYFGDQIDLSLTPKISRFVAYLDSLSHPALIEVIPSYTSVLIQYRPDLLTYEQLVGVLTSFSATLEQTGEATGDESAHSDYEPKLISLPVYYGAEVGPDLAVLAQAKGLSVDEVIERHSQQVYTVCAIGFAPGFAFLASVDESIAAPRHTEPRKWVPAGSVGIASQQTAVYPNDSPGGWQIIGNCPQILFQPDNSPMTPFQVGDQVTFTPISKDAFLAQGGQIWSQWK</sequence>
<protein>
    <submittedName>
        <fullName evidence="5">Allophanate hydrolase subunit 1</fullName>
    </submittedName>
</protein>
<dbReference type="AlphaFoldDB" id="A0A2T3NH26"/>
<dbReference type="RefSeq" id="WP_107297582.1">
    <property type="nucleotide sequence ID" value="NZ_PYMB01000002.1"/>
</dbReference>
<dbReference type="InterPro" id="IPR010016">
    <property type="entry name" value="PxpB"/>
</dbReference>
<dbReference type="Pfam" id="PF02682">
    <property type="entry name" value="CT_C_D"/>
    <property type="match status" value="1"/>
</dbReference>
<dbReference type="InterPro" id="IPR029000">
    <property type="entry name" value="Cyclophilin-like_dom_sf"/>
</dbReference>
<keyword evidence="2 5" id="KW-0378">Hydrolase</keyword>
<reference evidence="5 6" key="1">
    <citation type="submission" date="2018-03" db="EMBL/GenBank/DDBJ databases">
        <title>Whole genome sequencing of Histamine producing bacteria.</title>
        <authorList>
            <person name="Butler K."/>
        </authorList>
    </citation>
    <scope>NUCLEOTIDE SEQUENCE [LARGE SCALE GENOMIC DNA]</scope>
    <source>
        <strain evidence="5 6">DSM 19138</strain>
    </source>
</reference>
<dbReference type="Gene3D" id="2.40.100.10">
    <property type="entry name" value="Cyclophilin-like"/>
    <property type="match status" value="1"/>
</dbReference>
<dbReference type="PANTHER" id="PTHR34698">
    <property type="entry name" value="5-OXOPROLINASE SUBUNIT B"/>
    <property type="match status" value="1"/>
</dbReference>
<dbReference type="NCBIfam" id="TIGR00370">
    <property type="entry name" value="5-oxoprolinase subunit PxpB"/>
    <property type="match status" value="1"/>
</dbReference>
<dbReference type="EMBL" id="PYMB01000002">
    <property type="protein sequence ID" value="PSW14337.1"/>
    <property type="molecule type" value="Genomic_DNA"/>
</dbReference>
<keyword evidence="1" id="KW-0547">Nucleotide-binding</keyword>
<dbReference type="OrthoDB" id="9778567at2"/>
<dbReference type="InterPro" id="IPR003833">
    <property type="entry name" value="CT_C_D"/>
</dbReference>
<dbReference type="Gene3D" id="3.30.1360.40">
    <property type="match status" value="1"/>
</dbReference>
<evidence type="ECO:0000256" key="3">
    <source>
        <dbReference type="ARBA" id="ARBA00022840"/>
    </source>
</evidence>
<evidence type="ECO:0000256" key="1">
    <source>
        <dbReference type="ARBA" id="ARBA00022741"/>
    </source>
</evidence>
<evidence type="ECO:0000259" key="4">
    <source>
        <dbReference type="SMART" id="SM00796"/>
    </source>
</evidence>
<dbReference type="SUPFAM" id="SSF50891">
    <property type="entry name" value="Cyclophilin-like"/>
    <property type="match status" value="1"/>
</dbReference>
<comment type="caution">
    <text evidence="5">The sequence shown here is derived from an EMBL/GenBank/DDBJ whole genome shotgun (WGS) entry which is preliminary data.</text>
</comment>
<dbReference type="Proteomes" id="UP000241346">
    <property type="component" value="Unassembled WGS sequence"/>
</dbReference>
<dbReference type="GO" id="GO:0005524">
    <property type="term" value="F:ATP binding"/>
    <property type="evidence" value="ECO:0007669"/>
    <property type="project" value="UniProtKB-KW"/>
</dbReference>
<evidence type="ECO:0000313" key="5">
    <source>
        <dbReference type="EMBL" id="PSW14337.1"/>
    </source>
</evidence>